<feature type="domain" description="HTH araC/xylS-type" evidence="3">
    <location>
        <begin position="236"/>
        <end position="334"/>
    </location>
</feature>
<name>K9ZQF6_ANACC</name>
<organism evidence="4 5">
    <name type="scientific">Anabaena cylindrica (strain ATCC 27899 / PCC 7122)</name>
    <dbReference type="NCBI Taxonomy" id="272123"/>
    <lineage>
        <taxon>Bacteria</taxon>
        <taxon>Bacillati</taxon>
        <taxon>Cyanobacteriota</taxon>
        <taxon>Cyanophyceae</taxon>
        <taxon>Nostocales</taxon>
        <taxon>Nostocaceae</taxon>
        <taxon>Anabaena</taxon>
    </lineage>
</organism>
<dbReference type="RefSeq" id="WP_015217374.1">
    <property type="nucleotide sequence ID" value="NC_019771.1"/>
</dbReference>
<dbReference type="Pfam" id="PF12833">
    <property type="entry name" value="HTH_18"/>
    <property type="match status" value="1"/>
</dbReference>
<dbReference type="PROSITE" id="PS01124">
    <property type="entry name" value="HTH_ARAC_FAMILY_2"/>
    <property type="match status" value="1"/>
</dbReference>
<dbReference type="EMBL" id="CP003659">
    <property type="protein sequence ID" value="AFZ60762.1"/>
    <property type="molecule type" value="Genomic_DNA"/>
</dbReference>
<evidence type="ECO:0000256" key="2">
    <source>
        <dbReference type="ARBA" id="ARBA00023163"/>
    </source>
</evidence>
<gene>
    <name evidence="4" type="ordered locus">Anacy_5447</name>
</gene>
<dbReference type="KEGG" id="acy:Anacy_5447"/>
<proteinExistence type="predicted"/>
<protein>
    <submittedName>
        <fullName evidence="4">Transcriptional regulator, AraC family</fullName>
    </submittedName>
</protein>
<sequence>MTVSVSQQAYADLVEEAQHNGEIIHHQNGSERIYRLPKCFGRGVDRITELRNGLIIHIRQAQLRQPLRLEQQHESSFPLTAKFYLSSCSRVTTPSSLSINNDYEESHGYNYLYCLPNVLEYEEWRAEEQIQLVMIYADINYFRLFNSDYESLPEILRQMIKVGEPTQFHQCLGKNTMAMEQVLQQILHCPYQGIIRQMYLEAKALELLILQFTNWTETPHQSAAAKLRKDDIERLDAAKDILMRTMNNPPTLLELARQVGLNERKLKQGFRQVFGTTVFGYLQDYRLQQAQQLLKKRDMSIARVATTIGYTNPEAFSVAFRRKFAVGPKAYQMSKNY</sequence>
<dbReference type="PANTHER" id="PTHR47893">
    <property type="entry name" value="REGULATORY PROTEIN PCHR"/>
    <property type="match status" value="1"/>
</dbReference>
<evidence type="ECO:0000259" key="3">
    <source>
        <dbReference type="PROSITE" id="PS01124"/>
    </source>
</evidence>
<dbReference type="PANTHER" id="PTHR47893:SF1">
    <property type="entry name" value="REGULATORY PROTEIN PCHR"/>
    <property type="match status" value="1"/>
</dbReference>
<evidence type="ECO:0000256" key="1">
    <source>
        <dbReference type="ARBA" id="ARBA00023015"/>
    </source>
</evidence>
<keyword evidence="5" id="KW-1185">Reference proteome</keyword>
<dbReference type="GO" id="GO:0043565">
    <property type="term" value="F:sequence-specific DNA binding"/>
    <property type="evidence" value="ECO:0007669"/>
    <property type="project" value="InterPro"/>
</dbReference>
<dbReference type="SUPFAM" id="SSF46689">
    <property type="entry name" value="Homeodomain-like"/>
    <property type="match status" value="2"/>
</dbReference>
<reference evidence="5" key="1">
    <citation type="journal article" date="2013" name="Proc. Natl. Acad. Sci. U.S.A.">
        <title>Improving the coverage of the cyanobacterial phylum using diversity-driven genome sequencing.</title>
        <authorList>
            <person name="Shih P.M."/>
            <person name="Wu D."/>
            <person name="Latifi A."/>
            <person name="Axen S.D."/>
            <person name="Fewer D.P."/>
            <person name="Talla E."/>
            <person name="Calteau A."/>
            <person name="Cai F."/>
            <person name="Tandeau de Marsac N."/>
            <person name="Rippka R."/>
            <person name="Herdman M."/>
            <person name="Sivonen K."/>
            <person name="Coursin T."/>
            <person name="Laurent T."/>
            <person name="Goodwin L."/>
            <person name="Nolan M."/>
            <person name="Davenport K.W."/>
            <person name="Han C.S."/>
            <person name="Rubin E.M."/>
            <person name="Eisen J.A."/>
            <person name="Woyke T."/>
            <person name="Gugger M."/>
            <person name="Kerfeld C.A."/>
        </authorList>
    </citation>
    <scope>NUCLEOTIDE SEQUENCE [LARGE SCALE GENOMIC DNA]</scope>
    <source>
        <strain evidence="5">ATCC 27899 / PCC 7122</strain>
    </source>
</reference>
<dbReference type="Proteomes" id="UP000010474">
    <property type="component" value="Chromosome"/>
</dbReference>
<evidence type="ECO:0000313" key="4">
    <source>
        <dbReference type="EMBL" id="AFZ60762.1"/>
    </source>
</evidence>
<dbReference type="Gene3D" id="1.10.10.60">
    <property type="entry name" value="Homeodomain-like"/>
    <property type="match status" value="1"/>
</dbReference>
<keyword evidence="2" id="KW-0804">Transcription</keyword>
<dbReference type="HOGENOM" id="CLU_052345_4_1_3"/>
<dbReference type="InterPro" id="IPR053142">
    <property type="entry name" value="PchR_regulatory_protein"/>
</dbReference>
<dbReference type="InterPro" id="IPR018060">
    <property type="entry name" value="HTH_AraC"/>
</dbReference>
<dbReference type="SMART" id="SM00342">
    <property type="entry name" value="HTH_ARAC"/>
    <property type="match status" value="1"/>
</dbReference>
<dbReference type="PATRIC" id="fig|272123.3.peg.5901"/>
<dbReference type="OrthoDB" id="7544370at2"/>
<evidence type="ECO:0000313" key="5">
    <source>
        <dbReference type="Proteomes" id="UP000010474"/>
    </source>
</evidence>
<keyword evidence="1" id="KW-0805">Transcription regulation</keyword>
<dbReference type="InterPro" id="IPR009057">
    <property type="entry name" value="Homeodomain-like_sf"/>
</dbReference>
<accession>K9ZQF6</accession>
<dbReference type="GO" id="GO:0003700">
    <property type="term" value="F:DNA-binding transcription factor activity"/>
    <property type="evidence" value="ECO:0007669"/>
    <property type="project" value="InterPro"/>
</dbReference>
<dbReference type="STRING" id="272123.Anacy_5447"/>
<dbReference type="eggNOG" id="COG4977">
    <property type="taxonomic scope" value="Bacteria"/>
</dbReference>
<dbReference type="AlphaFoldDB" id="K9ZQF6"/>